<sequence>MTEPSNGLYYLPIIYLWTGGVKCDVLASLAPPVHLSGERLGWTLLVCMVSDFRRGHLEVSWRSPSEGQVSSSPYSMAVNRKHRGNSAVAIITVATGDWPSYSCSASHRRHPKIPRRHHSTDHKNNTCYEREETEDVGLWTNTVVVLALRLILMKIIVFNTLMTIYAVIKW</sequence>
<evidence type="ECO:0000256" key="1">
    <source>
        <dbReference type="SAM" id="Phobius"/>
    </source>
</evidence>
<dbReference type="InterPro" id="IPR003597">
    <property type="entry name" value="Ig_C1-set"/>
</dbReference>
<protein>
    <recommendedName>
        <fullName evidence="2">Ig-like domain-containing protein</fullName>
    </recommendedName>
</protein>
<gene>
    <name evidence="3" type="ORF">JOQ06_011893</name>
</gene>
<proteinExistence type="predicted"/>
<feature type="domain" description="Ig-like" evidence="2">
    <location>
        <begin position="12"/>
        <end position="114"/>
    </location>
</feature>
<dbReference type="Gene3D" id="2.60.40.10">
    <property type="entry name" value="Immunoglobulins"/>
    <property type="match status" value="1"/>
</dbReference>
<dbReference type="PROSITE" id="PS50835">
    <property type="entry name" value="IG_LIKE"/>
    <property type="match status" value="1"/>
</dbReference>
<dbReference type="AlphaFoldDB" id="A0AAD6FNL5"/>
<dbReference type="InterPro" id="IPR013783">
    <property type="entry name" value="Ig-like_fold"/>
</dbReference>
<evidence type="ECO:0000313" key="3">
    <source>
        <dbReference type="EMBL" id="KAJ4942023.1"/>
    </source>
</evidence>
<keyword evidence="4" id="KW-1185">Reference proteome</keyword>
<accession>A0AAD6FNL5</accession>
<name>A0AAD6FNL5_9TELE</name>
<organism evidence="3 4">
    <name type="scientific">Pogonophryne albipinna</name>
    <dbReference type="NCBI Taxonomy" id="1090488"/>
    <lineage>
        <taxon>Eukaryota</taxon>
        <taxon>Metazoa</taxon>
        <taxon>Chordata</taxon>
        <taxon>Craniata</taxon>
        <taxon>Vertebrata</taxon>
        <taxon>Euteleostomi</taxon>
        <taxon>Actinopterygii</taxon>
        <taxon>Neopterygii</taxon>
        <taxon>Teleostei</taxon>
        <taxon>Neoteleostei</taxon>
        <taxon>Acanthomorphata</taxon>
        <taxon>Eupercaria</taxon>
        <taxon>Perciformes</taxon>
        <taxon>Notothenioidei</taxon>
        <taxon>Pogonophryne</taxon>
    </lineage>
</organism>
<reference evidence="3" key="1">
    <citation type="submission" date="2022-11" db="EMBL/GenBank/DDBJ databases">
        <title>Chromosome-level genome of Pogonophryne albipinna.</title>
        <authorList>
            <person name="Jo E."/>
        </authorList>
    </citation>
    <scope>NUCLEOTIDE SEQUENCE</scope>
    <source>
        <strain evidence="3">SGF0006</strain>
        <tissue evidence="3">Muscle</tissue>
    </source>
</reference>
<evidence type="ECO:0000259" key="2">
    <source>
        <dbReference type="PROSITE" id="PS50835"/>
    </source>
</evidence>
<dbReference type="InterPro" id="IPR036179">
    <property type="entry name" value="Ig-like_dom_sf"/>
</dbReference>
<dbReference type="InterPro" id="IPR007110">
    <property type="entry name" value="Ig-like_dom"/>
</dbReference>
<dbReference type="Proteomes" id="UP001219934">
    <property type="component" value="Unassembled WGS sequence"/>
</dbReference>
<dbReference type="SUPFAM" id="SSF48726">
    <property type="entry name" value="Immunoglobulin"/>
    <property type="match status" value="1"/>
</dbReference>
<keyword evidence="1" id="KW-0472">Membrane</keyword>
<evidence type="ECO:0000313" key="4">
    <source>
        <dbReference type="Proteomes" id="UP001219934"/>
    </source>
</evidence>
<comment type="caution">
    <text evidence="3">The sequence shown here is derived from an EMBL/GenBank/DDBJ whole genome shotgun (WGS) entry which is preliminary data.</text>
</comment>
<keyword evidence="1" id="KW-0812">Transmembrane</keyword>
<keyword evidence="1" id="KW-1133">Transmembrane helix</keyword>
<dbReference type="EMBL" id="JAPTMU010000006">
    <property type="protein sequence ID" value="KAJ4942023.1"/>
    <property type="molecule type" value="Genomic_DNA"/>
</dbReference>
<dbReference type="Pfam" id="PF07654">
    <property type="entry name" value="C1-set"/>
    <property type="match status" value="1"/>
</dbReference>
<feature type="transmembrane region" description="Helical" evidence="1">
    <location>
        <begin position="146"/>
        <end position="168"/>
    </location>
</feature>